<feature type="compositionally biased region" description="Low complexity" evidence="1">
    <location>
        <begin position="1"/>
        <end position="11"/>
    </location>
</feature>
<keyword evidence="3" id="KW-1185">Reference proteome</keyword>
<feature type="region of interest" description="Disordered" evidence="1">
    <location>
        <begin position="1"/>
        <end position="20"/>
    </location>
</feature>
<sequence>MCAAGTHGAARGARDLGKRSLRARVTGRRRIGAERTTARLRRAAVQVRRAAARATGRRRIGAERTTARLRRAAVQVRRAAARAMERRGEV</sequence>
<comment type="caution">
    <text evidence="2">The sequence shown here is derived from an EMBL/GenBank/DDBJ whole genome shotgun (WGS) entry which is preliminary data.</text>
</comment>
<name>A0A9W6SHR3_9ACTN</name>
<accession>A0A9W6SHR3</accession>
<dbReference type="Proteomes" id="UP001165079">
    <property type="component" value="Unassembled WGS sequence"/>
</dbReference>
<protein>
    <submittedName>
        <fullName evidence="2">Uncharacterized protein</fullName>
    </submittedName>
</protein>
<evidence type="ECO:0000313" key="2">
    <source>
        <dbReference type="EMBL" id="GLZ75684.1"/>
    </source>
</evidence>
<reference evidence="2" key="1">
    <citation type="submission" date="2023-03" db="EMBL/GenBank/DDBJ databases">
        <title>Actinorhabdospora filicis NBRC 111898.</title>
        <authorList>
            <person name="Ichikawa N."/>
            <person name="Sato H."/>
            <person name="Tonouchi N."/>
        </authorList>
    </citation>
    <scope>NUCLEOTIDE SEQUENCE</scope>
    <source>
        <strain evidence="2">NBRC 111898</strain>
    </source>
</reference>
<evidence type="ECO:0000313" key="3">
    <source>
        <dbReference type="Proteomes" id="UP001165079"/>
    </source>
</evidence>
<evidence type="ECO:0000256" key="1">
    <source>
        <dbReference type="SAM" id="MobiDB-lite"/>
    </source>
</evidence>
<dbReference type="AlphaFoldDB" id="A0A9W6SHR3"/>
<gene>
    <name evidence="2" type="ORF">Afil01_04910</name>
</gene>
<dbReference type="EMBL" id="BSTX01000001">
    <property type="protein sequence ID" value="GLZ75684.1"/>
    <property type="molecule type" value="Genomic_DNA"/>
</dbReference>
<proteinExistence type="predicted"/>
<organism evidence="2 3">
    <name type="scientific">Actinorhabdospora filicis</name>
    <dbReference type="NCBI Taxonomy" id="1785913"/>
    <lineage>
        <taxon>Bacteria</taxon>
        <taxon>Bacillati</taxon>
        <taxon>Actinomycetota</taxon>
        <taxon>Actinomycetes</taxon>
        <taxon>Micromonosporales</taxon>
        <taxon>Micromonosporaceae</taxon>
        <taxon>Actinorhabdospora</taxon>
    </lineage>
</organism>